<gene>
    <name evidence="2" type="ORF">EAX61_03165</name>
</gene>
<feature type="signal peptide" evidence="1">
    <location>
        <begin position="1"/>
        <end position="22"/>
    </location>
</feature>
<dbReference type="Proteomes" id="UP000281985">
    <property type="component" value="Unassembled WGS sequence"/>
</dbReference>
<dbReference type="RefSeq" id="WP_121916208.1">
    <property type="nucleotide sequence ID" value="NZ_REFV01000002.1"/>
</dbReference>
<name>A0A3M0GER2_9FLAO</name>
<dbReference type="PROSITE" id="PS51257">
    <property type="entry name" value="PROKAR_LIPOPROTEIN"/>
    <property type="match status" value="1"/>
</dbReference>
<evidence type="ECO:0000313" key="3">
    <source>
        <dbReference type="Proteomes" id="UP000281985"/>
    </source>
</evidence>
<reference evidence="2 3" key="1">
    <citation type="submission" date="2018-10" db="EMBL/GenBank/DDBJ databases">
        <title>Dokdonia luteus sp. nov., isolated from sea water.</title>
        <authorList>
            <person name="Zhou L.Y."/>
            <person name="Du Z.J."/>
        </authorList>
    </citation>
    <scope>NUCLEOTIDE SEQUENCE [LARGE SCALE GENOMIC DNA]</scope>
    <source>
        <strain evidence="2 3">SH27</strain>
    </source>
</reference>
<sequence length="138" mass="15608">MKKILIVLVLAFVAMSCSDDDAQMFFFELVPTASVENVPEKFILNQADTLVVRFARPSICHSFQGFEFEREGNTRKIAVVTRVLEGGDQCVDPDEEDRVVPFIFRPEATGTVVLRFFQGDDADGEQQFLDIEVPIEEE</sequence>
<evidence type="ECO:0000313" key="2">
    <source>
        <dbReference type="EMBL" id="RMB63405.1"/>
    </source>
</evidence>
<dbReference type="AlphaFoldDB" id="A0A3M0GER2"/>
<dbReference type="EMBL" id="REFV01000002">
    <property type="protein sequence ID" value="RMB63405.1"/>
    <property type="molecule type" value="Genomic_DNA"/>
</dbReference>
<accession>A0A3M0GER2</accession>
<proteinExistence type="predicted"/>
<keyword evidence="3" id="KW-1185">Reference proteome</keyword>
<keyword evidence="1" id="KW-0732">Signal</keyword>
<organism evidence="2 3">
    <name type="scientific">Dokdonia sinensis</name>
    <dbReference type="NCBI Taxonomy" id="2479847"/>
    <lineage>
        <taxon>Bacteria</taxon>
        <taxon>Pseudomonadati</taxon>
        <taxon>Bacteroidota</taxon>
        <taxon>Flavobacteriia</taxon>
        <taxon>Flavobacteriales</taxon>
        <taxon>Flavobacteriaceae</taxon>
        <taxon>Dokdonia</taxon>
    </lineage>
</organism>
<protein>
    <recommendedName>
        <fullName evidence="4">DUF4625 domain-containing protein</fullName>
    </recommendedName>
</protein>
<feature type="chain" id="PRO_5018194656" description="DUF4625 domain-containing protein" evidence="1">
    <location>
        <begin position="23"/>
        <end position="138"/>
    </location>
</feature>
<comment type="caution">
    <text evidence="2">The sequence shown here is derived from an EMBL/GenBank/DDBJ whole genome shotgun (WGS) entry which is preliminary data.</text>
</comment>
<dbReference type="OrthoDB" id="893802at2"/>
<evidence type="ECO:0000256" key="1">
    <source>
        <dbReference type="SAM" id="SignalP"/>
    </source>
</evidence>
<evidence type="ECO:0008006" key="4">
    <source>
        <dbReference type="Google" id="ProtNLM"/>
    </source>
</evidence>